<dbReference type="PANTHER" id="PTHR11740:SF0">
    <property type="entry name" value="CASEIN KINASE II SUBUNIT BETA"/>
    <property type="match status" value="1"/>
</dbReference>
<comment type="similarity">
    <text evidence="1 2">Belongs to the casein kinase 2 subunit beta family.</text>
</comment>
<reference evidence="3 4" key="1">
    <citation type="submission" date="2024-04" db="EMBL/GenBank/DDBJ databases">
        <title>Tritrichomonas musculus Genome.</title>
        <authorList>
            <person name="Alves-Ferreira E."/>
            <person name="Grigg M."/>
            <person name="Lorenzi H."/>
            <person name="Galac M."/>
        </authorList>
    </citation>
    <scope>NUCLEOTIDE SEQUENCE [LARGE SCALE GENOMIC DNA]</scope>
    <source>
        <strain evidence="3 4">EAF2021</strain>
    </source>
</reference>
<organism evidence="3 4">
    <name type="scientific">Tritrichomonas musculus</name>
    <dbReference type="NCBI Taxonomy" id="1915356"/>
    <lineage>
        <taxon>Eukaryota</taxon>
        <taxon>Metamonada</taxon>
        <taxon>Parabasalia</taxon>
        <taxon>Tritrichomonadida</taxon>
        <taxon>Tritrichomonadidae</taxon>
        <taxon>Tritrichomonas</taxon>
    </lineage>
</organism>
<dbReference type="SUPFAM" id="SSF57798">
    <property type="entry name" value="Casein kinase II beta subunit"/>
    <property type="match status" value="1"/>
</dbReference>
<dbReference type="PANTHER" id="PTHR11740">
    <property type="entry name" value="CASEIN KINASE II SUBUNIT BETA"/>
    <property type="match status" value="1"/>
</dbReference>
<dbReference type="PRINTS" id="PR00472">
    <property type="entry name" value="CASNKINASEII"/>
</dbReference>
<sequence>MNRTKTWVEWFCSTPQGKYFVQIDQNFIRDGFNFYGLRQYIQSNYKYAVEMIRDNYAPDNQRNGDIPQDVKKSDVEKSAIRLYGLLQARYLTTLNGLKEIKKKYQNHVFEACPRVSCNKVCCLPYGVSEEPDDHALKMYCPCCREVYTAEDEIFSNIDGAYFGHSYLLVFLQIYPEFVKTPIKTELKLFGFRIELDDESESESEVE</sequence>
<name>A0ABR2KIC4_9EUKA</name>
<dbReference type="Gene3D" id="1.10.1820.10">
    <property type="entry name" value="protein kinase ck2 holoenzyme, chain C, domain 1"/>
    <property type="match status" value="1"/>
</dbReference>
<dbReference type="Proteomes" id="UP001470230">
    <property type="component" value="Unassembled WGS sequence"/>
</dbReference>
<evidence type="ECO:0000313" key="4">
    <source>
        <dbReference type="Proteomes" id="UP001470230"/>
    </source>
</evidence>
<evidence type="ECO:0000256" key="1">
    <source>
        <dbReference type="ARBA" id="ARBA00006941"/>
    </source>
</evidence>
<evidence type="ECO:0000256" key="2">
    <source>
        <dbReference type="RuleBase" id="RU361268"/>
    </source>
</evidence>
<protein>
    <recommendedName>
        <fullName evidence="2">Casein kinase II subunit beta</fullName>
        <shortName evidence="2">CK II beta</shortName>
    </recommendedName>
</protein>
<comment type="caution">
    <text evidence="3">The sequence shown here is derived from an EMBL/GenBank/DDBJ whole genome shotgun (WGS) entry which is preliminary data.</text>
</comment>
<keyword evidence="4" id="KW-1185">Reference proteome</keyword>
<dbReference type="InterPro" id="IPR035991">
    <property type="entry name" value="Casein_kinase_II_beta-like"/>
</dbReference>
<comment type="subunit">
    <text evidence="2">Tetramer of two alpha and two beta subunits.</text>
</comment>
<proteinExistence type="inferred from homology"/>
<accession>A0ABR2KIC4</accession>
<dbReference type="InterPro" id="IPR000704">
    <property type="entry name" value="Casein_kinase_II_reg-sub"/>
</dbReference>
<dbReference type="Pfam" id="PF01214">
    <property type="entry name" value="CK_II_beta"/>
    <property type="match status" value="1"/>
</dbReference>
<dbReference type="Gene3D" id="2.20.25.20">
    <property type="match status" value="1"/>
</dbReference>
<gene>
    <name evidence="3" type="ORF">M9Y10_034945</name>
</gene>
<dbReference type="InterPro" id="IPR016149">
    <property type="entry name" value="Casein_kin_II_reg-sub_N"/>
</dbReference>
<evidence type="ECO:0000313" key="3">
    <source>
        <dbReference type="EMBL" id="KAK8890177.1"/>
    </source>
</evidence>
<dbReference type="EMBL" id="JAPFFF010000005">
    <property type="protein sequence ID" value="KAK8890177.1"/>
    <property type="molecule type" value="Genomic_DNA"/>
</dbReference>
<dbReference type="SMART" id="SM01085">
    <property type="entry name" value="CK_II_beta"/>
    <property type="match status" value="1"/>
</dbReference>